<dbReference type="InterPro" id="IPR008995">
    <property type="entry name" value="Mo/tungstate-bd_C_term_dom"/>
</dbReference>
<dbReference type="SUPFAM" id="SSF52540">
    <property type="entry name" value="P-loop containing nucleoside triphosphate hydrolases"/>
    <property type="match status" value="1"/>
</dbReference>
<dbReference type="RefSeq" id="WP_091074509.1">
    <property type="nucleotide sequence ID" value="NZ_LT629799.1"/>
</dbReference>
<dbReference type="InterPro" id="IPR027417">
    <property type="entry name" value="P-loop_NTPase"/>
</dbReference>
<dbReference type="GO" id="GO:0043190">
    <property type="term" value="C:ATP-binding cassette (ABC) transporter complex"/>
    <property type="evidence" value="ECO:0007669"/>
    <property type="project" value="InterPro"/>
</dbReference>
<dbReference type="Gene3D" id="2.40.50.100">
    <property type="match status" value="1"/>
</dbReference>
<dbReference type="Pfam" id="PF00005">
    <property type="entry name" value="ABC_tran"/>
    <property type="match status" value="1"/>
</dbReference>
<dbReference type="PANTHER" id="PTHR42781">
    <property type="entry name" value="SPERMIDINE/PUTRESCINE IMPORT ATP-BINDING PROTEIN POTA"/>
    <property type="match status" value="1"/>
</dbReference>
<evidence type="ECO:0000259" key="5">
    <source>
        <dbReference type="PROSITE" id="PS50893"/>
    </source>
</evidence>
<dbReference type="InterPro" id="IPR003593">
    <property type="entry name" value="AAA+_ATPase"/>
</dbReference>
<dbReference type="AlphaFoldDB" id="A0A1H2MLN5"/>
<gene>
    <name evidence="6" type="ORF">SAMN04488544_2275</name>
</gene>
<dbReference type="PROSITE" id="PS50893">
    <property type="entry name" value="ABC_TRANSPORTER_2"/>
    <property type="match status" value="1"/>
</dbReference>
<dbReference type="InterPro" id="IPR003439">
    <property type="entry name" value="ABC_transporter-like_ATP-bd"/>
</dbReference>
<dbReference type="GO" id="GO:0005524">
    <property type="term" value="F:ATP binding"/>
    <property type="evidence" value="ECO:0007669"/>
    <property type="project" value="UniProtKB-KW"/>
</dbReference>
<evidence type="ECO:0000256" key="3">
    <source>
        <dbReference type="ARBA" id="ARBA00022840"/>
    </source>
</evidence>
<dbReference type="PANTHER" id="PTHR42781:SF4">
    <property type="entry name" value="SPERMIDINE_PUTRESCINE IMPORT ATP-BINDING PROTEIN POTA"/>
    <property type="match status" value="1"/>
</dbReference>
<organism evidence="6 7">
    <name type="scientific">Microlunatus sagamiharensis</name>
    <dbReference type="NCBI Taxonomy" id="546874"/>
    <lineage>
        <taxon>Bacteria</taxon>
        <taxon>Bacillati</taxon>
        <taxon>Actinomycetota</taxon>
        <taxon>Actinomycetes</taxon>
        <taxon>Propionibacteriales</taxon>
        <taxon>Propionibacteriaceae</taxon>
        <taxon>Microlunatus</taxon>
    </lineage>
</organism>
<dbReference type="EC" id="7.6.2.9" evidence="4"/>
<dbReference type="GO" id="GO:0016887">
    <property type="term" value="F:ATP hydrolysis activity"/>
    <property type="evidence" value="ECO:0007669"/>
    <property type="project" value="InterPro"/>
</dbReference>
<dbReference type="InterPro" id="IPR017871">
    <property type="entry name" value="ABC_transporter-like_CS"/>
</dbReference>
<proteinExistence type="predicted"/>
<dbReference type="Pfam" id="PF08402">
    <property type="entry name" value="TOBE_2"/>
    <property type="match status" value="1"/>
</dbReference>
<dbReference type="SMART" id="SM00382">
    <property type="entry name" value="AAA"/>
    <property type="match status" value="1"/>
</dbReference>
<evidence type="ECO:0000256" key="1">
    <source>
        <dbReference type="ARBA" id="ARBA00022448"/>
    </source>
</evidence>
<reference evidence="7" key="1">
    <citation type="submission" date="2016-10" db="EMBL/GenBank/DDBJ databases">
        <authorList>
            <person name="Varghese N."/>
            <person name="Submissions S."/>
        </authorList>
    </citation>
    <scope>NUCLEOTIDE SEQUENCE [LARGE SCALE GENOMIC DNA]</scope>
    <source>
        <strain evidence="7">DSM 21743</strain>
    </source>
</reference>
<keyword evidence="7" id="KW-1185">Reference proteome</keyword>
<evidence type="ECO:0000256" key="2">
    <source>
        <dbReference type="ARBA" id="ARBA00022741"/>
    </source>
</evidence>
<keyword evidence="2" id="KW-0547">Nucleotide-binding</keyword>
<keyword evidence="1" id="KW-0813">Transport</keyword>
<dbReference type="FunFam" id="3.40.50.300:FF:000425">
    <property type="entry name" value="Probable ABC transporter, ATP-binding subunit"/>
    <property type="match status" value="1"/>
</dbReference>
<dbReference type="PROSITE" id="PS00211">
    <property type="entry name" value="ABC_TRANSPORTER_1"/>
    <property type="match status" value="1"/>
</dbReference>
<dbReference type="GO" id="GO:0015418">
    <property type="term" value="F:ABC-type quaternary ammonium compound transporting activity"/>
    <property type="evidence" value="ECO:0007669"/>
    <property type="project" value="UniProtKB-EC"/>
</dbReference>
<keyword evidence="3 6" id="KW-0067">ATP-binding</keyword>
<protein>
    <recommendedName>
        <fullName evidence="4">ABC-type quaternary amine transporter</fullName>
        <ecNumber evidence="4">7.6.2.9</ecNumber>
    </recommendedName>
</protein>
<dbReference type="SUPFAM" id="SSF50331">
    <property type="entry name" value="MOP-like"/>
    <property type="match status" value="1"/>
</dbReference>
<evidence type="ECO:0000313" key="7">
    <source>
        <dbReference type="Proteomes" id="UP000198825"/>
    </source>
</evidence>
<dbReference type="InterPro" id="IPR050093">
    <property type="entry name" value="ABC_SmlMolc_Importer"/>
</dbReference>
<evidence type="ECO:0000256" key="4">
    <source>
        <dbReference type="ARBA" id="ARBA00066388"/>
    </source>
</evidence>
<name>A0A1H2MLN5_9ACTN</name>
<dbReference type="OrthoDB" id="3180400at2"/>
<sequence length="349" mass="37080">MISDVQDAVLDGVTKVYAGDVRAVDDVSLSVRQGEFFSILGPSGCGKSTLLRILAGIETHSEGRVQIGGQDASRMPANKRPTNLIFQRLALFPHLSVAENVAFGPRVQRRPAKDVRSTVEEMLALVELEGYGARKPSQLSGGQQQRVAIARALACGPRVLLLDEPLGALDLKLRVQMQVALKKIQRDSGTTFVFVTHDQTEALAMSDHVAVMNAGRVEQVGTPEALYHRPTTRFVATFLGDTNLLPAEHAASLVGGAAGGDRVVPRGTLSVRPEVLAVAPSDATPGRPATVVERTFEGASVRLVVRTEPGAPDLVARVPSRGAFVPEVGDPVRVSCRAEDAVPVADLPT</sequence>
<evidence type="ECO:0000313" key="6">
    <source>
        <dbReference type="EMBL" id="SDU93888.1"/>
    </source>
</evidence>
<dbReference type="STRING" id="546874.SAMN04488544_2275"/>
<dbReference type="InterPro" id="IPR013611">
    <property type="entry name" value="Transp-assoc_OB_typ2"/>
</dbReference>
<dbReference type="Proteomes" id="UP000198825">
    <property type="component" value="Chromosome I"/>
</dbReference>
<dbReference type="EMBL" id="LT629799">
    <property type="protein sequence ID" value="SDU93888.1"/>
    <property type="molecule type" value="Genomic_DNA"/>
</dbReference>
<feature type="domain" description="ABC transporter" evidence="5">
    <location>
        <begin position="8"/>
        <end position="239"/>
    </location>
</feature>
<dbReference type="Gene3D" id="3.40.50.300">
    <property type="entry name" value="P-loop containing nucleotide triphosphate hydrolases"/>
    <property type="match status" value="1"/>
</dbReference>
<accession>A0A1H2MLN5</accession>